<dbReference type="Pfam" id="PF01979">
    <property type="entry name" value="Amidohydro_1"/>
    <property type="match status" value="1"/>
</dbReference>
<proteinExistence type="predicted"/>
<dbReference type="InterPro" id="IPR011059">
    <property type="entry name" value="Metal-dep_hydrolase_composite"/>
</dbReference>
<dbReference type="InterPro" id="IPR032466">
    <property type="entry name" value="Metal_Hydrolase"/>
</dbReference>
<dbReference type="Gene3D" id="3.20.20.140">
    <property type="entry name" value="Metal-dependent hydrolases"/>
    <property type="match status" value="1"/>
</dbReference>
<reference evidence="2" key="1">
    <citation type="submission" date="2021-09" db="EMBL/GenBank/DDBJ databases">
        <title>Fulvivirga sp. isolated from coastal sediment.</title>
        <authorList>
            <person name="Yu H."/>
        </authorList>
    </citation>
    <scope>NUCLEOTIDE SEQUENCE</scope>
    <source>
        <strain evidence="2">1062</strain>
    </source>
</reference>
<dbReference type="GO" id="GO:0016810">
    <property type="term" value="F:hydrolase activity, acting on carbon-nitrogen (but not peptide) bonds"/>
    <property type="evidence" value="ECO:0007669"/>
    <property type="project" value="InterPro"/>
</dbReference>
<evidence type="ECO:0000259" key="1">
    <source>
        <dbReference type="Pfam" id="PF01979"/>
    </source>
</evidence>
<name>A0A9X1HUH9_9BACT</name>
<dbReference type="PANTHER" id="PTHR43135">
    <property type="entry name" value="ALPHA-D-RIBOSE 1-METHYLPHOSPHONATE 5-TRIPHOSPHATE DIPHOSPHATASE"/>
    <property type="match status" value="1"/>
</dbReference>
<dbReference type="RefSeq" id="WP_225699392.1">
    <property type="nucleotide sequence ID" value="NZ_JAIXNE010000006.1"/>
</dbReference>
<dbReference type="Gene3D" id="1.20.58.520">
    <property type="entry name" value="Amidohydrolase"/>
    <property type="match status" value="1"/>
</dbReference>
<dbReference type="InterPro" id="IPR051781">
    <property type="entry name" value="Metallo-dep_Hydrolase"/>
</dbReference>
<gene>
    <name evidence="2" type="ORF">LDX50_26910</name>
</gene>
<feature type="domain" description="Amidohydrolase-related" evidence="1">
    <location>
        <begin position="86"/>
        <end position="442"/>
    </location>
</feature>
<comment type="caution">
    <text evidence="2">The sequence shown here is derived from an EMBL/GenBank/DDBJ whole genome shotgun (WGS) entry which is preliminary data.</text>
</comment>
<organism evidence="2 3">
    <name type="scientific">Fulvivirga sedimenti</name>
    <dbReference type="NCBI Taxonomy" id="2879465"/>
    <lineage>
        <taxon>Bacteria</taxon>
        <taxon>Pseudomonadati</taxon>
        <taxon>Bacteroidota</taxon>
        <taxon>Cytophagia</taxon>
        <taxon>Cytophagales</taxon>
        <taxon>Fulvivirgaceae</taxon>
        <taxon>Fulvivirga</taxon>
    </lineage>
</organism>
<dbReference type="EMBL" id="JAIXNE010000006">
    <property type="protein sequence ID" value="MCA6078534.1"/>
    <property type="molecule type" value="Genomic_DNA"/>
</dbReference>
<sequence>MKRPTIQSILNFNIVSCIILVCCLSCGESKGQEEGILISNVNIIDVRSGEILANRYVVVKDTEISSISTEEPETVFTEIIDGNGKYLLPGLAEMHAHIPSPDWGRKDMEATLFLYLSNGVTTIRGMLGHPVHLELRERAARNEILSPRIYTSSPSLNGNTVPTTEEADKKVREYQAAGYDFLKIHPGIRRDVFDVLVSTANEVGIPFAGHVPVDVGIRHALESNYKSVDHIDGFLEGLVPVEANVSPDENGFFGYNFTDLADRNKITELVALSAAHQVWIVPTQSLFDRWFSPVAPEDYLSEEEMQYMPASVLSAWRESKTNLISNPDYSEDKWERFNSIRRQLLLALQNNGHGLLLGSDAPQVFNVPGFSIHHEIEGMLSAGITPLQAIQAGTLNPAMYFGMEGKFGEIVSGASADLVLLDANPLENIENLRNPAYVIVRGYSLSRDEIIQKLSAIAESAKNE</sequence>
<dbReference type="PANTHER" id="PTHR43135:SF3">
    <property type="entry name" value="ALPHA-D-RIBOSE 1-METHYLPHOSPHONATE 5-TRIPHOSPHATE DIPHOSPHATASE"/>
    <property type="match status" value="1"/>
</dbReference>
<protein>
    <submittedName>
        <fullName evidence="2">Amidohydrolase family protein</fullName>
    </submittedName>
</protein>
<accession>A0A9X1HUH9</accession>
<dbReference type="SUPFAM" id="SSF51338">
    <property type="entry name" value="Composite domain of metallo-dependent hydrolases"/>
    <property type="match status" value="1"/>
</dbReference>
<dbReference type="InterPro" id="IPR006680">
    <property type="entry name" value="Amidohydro-rel"/>
</dbReference>
<dbReference type="AlphaFoldDB" id="A0A9X1HUH9"/>
<keyword evidence="3" id="KW-1185">Reference proteome</keyword>
<evidence type="ECO:0000313" key="2">
    <source>
        <dbReference type="EMBL" id="MCA6078534.1"/>
    </source>
</evidence>
<dbReference type="Proteomes" id="UP001139409">
    <property type="component" value="Unassembled WGS sequence"/>
</dbReference>
<dbReference type="Gene3D" id="2.30.40.10">
    <property type="entry name" value="Urease, subunit C, domain 1"/>
    <property type="match status" value="2"/>
</dbReference>
<dbReference type="Gene3D" id="3.30.110.90">
    <property type="entry name" value="Amidohydrolase"/>
    <property type="match status" value="1"/>
</dbReference>
<dbReference type="SUPFAM" id="SSF51556">
    <property type="entry name" value="Metallo-dependent hydrolases"/>
    <property type="match status" value="1"/>
</dbReference>
<evidence type="ECO:0000313" key="3">
    <source>
        <dbReference type="Proteomes" id="UP001139409"/>
    </source>
</evidence>